<protein>
    <submittedName>
        <fullName evidence="2">DUF2007 domain-containing protein</fullName>
    </submittedName>
</protein>
<dbReference type="RefSeq" id="WP_138349258.1">
    <property type="nucleotide sequence ID" value="NZ_SROY01000005.1"/>
</dbReference>
<dbReference type="EMBL" id="SROY01000005">
    <property type="protein sequence ID" value="TLX21051.1"/>
    <property type="molecule type" value="Genomic_DNA"/>
</dbReference>
<dbReference type="InterPro" id="IPR011322">
    <property type="entry name" value="N-reg_PII-like_a/b"/>
</dbReference>
<evidence type="ECO:0000313" key="2">
    <source>
        <dbReference type="EMBL" id="TLX21051.1"/>
    </source>
</evidence>
<evidence type="ECO:0000313" key="3">
    <source>
        <dbReference type="Proteomes" id="UP000308508"/>
    </source>
</evidence>
<comment type="caution">
    <text evidence="2">The sequence shown here is derived from an EMBL/GenBank/DDBJ whole genome shotgun (WGS) entry which is preliminary data.</text>
</comment>
<gene>
    <name evidence="2" type="ORF">E5S66_11015</name>
</gene>
<dbReference type="Proteomes" id="UP000308508">
    <property type="component" value="Unassembled WGS sequence"/>
</dbReference>
<dbReference type="Gene3D" id="3.30.70.790">
    <property type="entry name" value="UreE, C-terminal domain"/>
    <property type="match status" value="1"/>
</dbReference>
<dbReference type="STRING" id="1123377.GCA_000423885_00525"/>
<sequence>MRSVYEAANLIDAHLVRQALEAEGIPAFVRGEALTGGIGELGVFGLVGVMVPDAAWPQARDVVMALQLGECALPIDDEDELPGAQPA</sequence>
<dbReference type="SUPFAM" id="SSF54913">
    <property type="entry name" value="GlnB-like"/>
    <property type="match status" value="1"/>
</dbReference>
<proteinExistence type="predicted"/>
<organism evidence="2 3">
    <name type="scientific">Thermomonas fusca</name>
    <dbReference type="NCBI Taxonomy" id="215690"/>
    <lineage>
        <taxon>Bacteria</taxon>
        <taxon>Pseudomonadati</taxon>
        <taxon>Pseudomonadota</taxon>
        <taxon>Gammaproteobacteria</taxon>
        <taxon>Lysobacterales</taxon>
        <taxon>Lysobacteraceae</taxon>
        <taxon>Thermomonas</taxon>
    </lineage>
</organism>
<name>A0A5R9PBY7_9GAMM</name>
<dbReference type="InterPro" id="IPR018551">
    <property type="entry name" value="DUF2007"/>
</dbReference>
<dbReference type="AlphaFoldDB" id="A0A5R9PBY7"/>
<keyword evidence="3" id="KW-1185">Reference proteome</keyword>
<accession>A0A5R9PBY7</accession>
<dbReference type="Pfam" id="PF09413">
    <property type="entry name" value="DUF2007"/>
    <property type="match status" value="1"/>
</dbReference>
<reference evidence="2 3" key="1">
    <citation type="submission" date="2019-04" db="EMBL/GenBank/DDBJ databases">
        <authorList>
            <person name="Grouzdev D.S."/>
            <person name="Nazina T.N."/>
        </authorList>
    </citation>
    <scope>NUCLEOTIDE SEQUENCE [LARGE SCALE GENOMIC DNA]</scope>
    <source>
        <strain evidence="2 3">SHC 3-19</strain>
    </source>
</reference>
<feature type="domain" description="DUF2007" evidence="1">
    <location>
        <begin position="1"/>
        <end position="63"/>
    </location>
</feature>
<evidence type="ECO:0000259" key="1">
    <source>
        <dbReference type="Pfam" id="PF09413"/>
    </source>
</evidence>